<dbReference type="RefSeq" id="WP_111607952.1">
    <property type="nucleotide sequence ID" value="NZ_BMLJ01000014.1"/>
</dbReference>
<name>A0A7H1J8X1_9GAMM</name>
<dbReference type="SUPFAM" id="SSF159888">
    <property type="entry name" value="YdhG-like"/>
    <property type="match status" value="1"/>
</dbReference>
<organism evidence="2 3">
    <name type="scientific">Marinomonas arctica</name>
    <dbReference type="NCBI Taxonomy" id="383750"/>
    <lineage>
        <taxon>Bacteria</taxon>
        <taxon>Pseudomonadati</taxon>
        <taxon>Pseudomonadota</taxon>
        <taxon>Gammaproteobacteria</taxon>
        <taxon>Oceanospirillales</taxon>
        <taxon>Oceanospirillaceae</taxon>
        <taxon>Marinomonas</taxon>
    </lineage>
</organism>
<evidence type="ECO:0000313" key="2">
    <source>
        <dbReference type="EMBL" id="QNT06937.1"/>
    </source>
</evidence>
<dbReference type="Pfam" id="PF08818">
    <property type="entry name" value="DUF1801"/>
    <property type="match status" value="1"/>
</dbReference>
<feature type="domain" description="YdhG-like" evidence="1">
    <location>
        <begin position="17"/>
        <end position="121"/>
    </location>
</feature>
<keyword evidence="3" id="KW-1185">Reference proteome</keyword>
<proteinExistence type="predicted"/>
<reference evidence="2 3" key="1">
    <citation type="submission" date="2020-09" db="EMBL/GenBank/DDBJ databases">
        <title>Complete genome sequence of an Arctic sea ice bacterium Marinomonas arctica BSI20414.</title>
        <authorList>
            <person name="Liao L."/>
            <person name="Chen B."/>
        </authorList>
    </citation>
    <scope>NUCLEOTIDE SEQUENCE [LARGE SCALE GENOMIC DNA]</scope>
    <source>
        <strain evidence="2 3">BSI20414</strain>
    </source>
</reference>
<protein>
    <submittedName>
        <fullName evidence="2">DUF1801 domain-containing protein</fullName>
    </submittedName>
</protein>
<evidence type="ECO:0000313" key="3">
    <source>
        <dbReference type="Proteomes" id="UP000516370"/>
    </source>
</evidence>
<gene>
    <name evidence="2" type="ORF">IBG28_04665</name>
</gene>
<accession>A0A7H1J8X1</accession>
<dbReference type="InterPro" id="IPR014922">
    <property type="entry name" value="YdhG-like"/>
</dbReference>
<dbReference type="AlphaFoldDB" id="A0A7H1J8X1"/>
<dbReference type="KEGG" id="mard:IBG28_04665"/>
<dbReference type="OrthoDB" id="328972at2"/>
<dbReference type="EMBL" id="CP061081">
    <property type="protein sequence ID" value="QNT06937.1"/>
    <property type="molecule type" value="Genomic_DNA"/>
</dbReference>
<dbReference type="Proteomes" id="UP000516370">
    <property type="component" value="Chromosome"/>
</dbReference>
<sequence>MLPDAKAKFESYPEGVRSIMLTMRQLILSVAEENQLGAVEETLKWGEPSYLVKGGSAVRIDWKLKSPDQYCFYFNCKSKLVDTFRELHSEQLKFEGNRAIVLSLNKEPPLNCLSHCIELAMKYQKNKHLPLLGA</sequence>
<evidence type="ECO:0000259" key="1">
    <source>
        <dbReference type="Pfam" id="PF08818"/>
    </source>
</evidence>